<evidence type="ECO:0000313" key="6">
    <source>
        <dbReference type="Proteomes" id="UP000814126"/>
    </source>
</evidence>
<proteinExistence type="predicted"/>
<gene>
    <name evidence="3" type="ORF">GIV46_03305</name>
    <name evidence="4" type="ORF">SAMN04490208_2314</name>
</gene>
<organism evidence="3 6">
    <name type="scientific">Pseudomonas poae</name>
    <dbReference type="NCBI Taxonomy" id="200451"/>
    <lineage>
        <taxon>Bacteria</taxon>
        <taxon>Pseudomonadati</taxon>
        <taxon>Pseudomonadota</taxon>
        <taxon>Gammaproteobacteria</taxon>
        <taxon>Pseudomonadales</taxon>
        <taxon>Pseudomonadaceae</taxon>
        <taxon>Pseudomonas</taxon>
    </lineage>
</organism>
<dbReference type="GO" id="GO:0003677">
    <property type="term" value="F:DNA binding"/>
    <property type="evidence" value="ECO:0007669"/>
    <property type="project" value="InterPro"/>
</dbReference>
<dbReference type="AlphaFoldDB" id="A0AAP2RYA6"/>
<reference evidence="4 5" key="1">
    <citation type="submission" date="2016-10" db="EMBL/GenBank/DDBJ databases">
        <authorList>
            <person name="Varghese N."/>
            <person name="Submissions S."/>
        </authorList>
    </citation>
    <scope>NUCLEOTIDE SEQUENCE [LARGE SCALE GENOMIC DNA]</scope>
    <source>
        <strain evidence="4 5">BS2776</strain>
    </source>
</reference>
<dbReference type="InterPro" id="IPR010982">
    <property type="entry name" value="Lambda_DNA-bd_dom_sf"/>
</dbReference>
<dbReference type="EMBL" id="LT629706">
    <property type="protein sequence ID" value="SDO03449.1"/>
    <property type="molecule type" value="Genomic_DNA"/>
</dbReference>
<feature type="region of interest" description="Disordered" evidence="1">
    <location>
        <begin position="131"/>
        <end position="156"/>
    </location>
</feature>
<evidence type="ECO:0000259" key="2">
    <source>
        <dbReference type="PROSITE" id="PS50943"/>
    </source>
</evidence>
<sequence>MAKKVSPLLPATERLLSDFGERIRLARMRRKITAKQAAERAGMSQMTLRALERGSSGSTIGAYLAVLQVLGLETDLNVVAAEDELGRHLQDAALLARKAAVSHRDARLKSGKVTTKNAPILNEPLASTFEPSLEQDTLSSDSLAALIPARKRTDRP</sequence>
<keyword evidence="5" id="KW-1185">Reference proteome</keyword>
<accession>A0AAP2RYA6</accession>
<dbReference type="InterPro" id="IPR001387">
    <property type="entry name" value="Cro/C1-type_HTH"/>
</dbReference>
<dbReference type="CDD" id="cd00093">
    <property type="entry name" value="HTH_XRE"/>
    <property type="match status" value="1"/>
</dbReference>
<dbReference type="Proteomes" id="UP000814126">
    <property type="component" value="Unassembled WGS sequence"/>
</dbReference>
<dbReference type="EMBL" id="WJZX01000005">
    <property type="protein sequence ID" value="MCF5654039.1"/>
    <property type="molecule type" value="Genomic_DNA"/>
</dbReference>
<evidence type="ECO:0000313" key="4">
    <source>
        <dbReference type="EMBL" id="SDO03449.1"/>
    </source>
</evidence>
<feature type="domain" description="HTH cro/C1-type" evidence="2">
    <location>
        <begin position="23"/>
        <end position="77"/>
    </location>
</feature>
<dbReference type="SMART" id="SM00530">
    <property type="entry name" value="HTH_XRE"/>
    <property type="match status" value="1"/>
</dbReference>
<name>A0AAP2RYA6_9PSED</name>
<dbReference type="PROSITE" id="PS50943">
    <property type="entry name" value="HTH_CROC1"/>
    <property type="match status" value="1"/>
</dbReference>
<dbReference type="SUPFAM" id="SSF47413">
    <property type="entry name" value="lambda repressor-like DNA-binding domains"/>
    <property type="match status" value="1"/>
</dbReference>
<evidence type="ECO:0000256" key="1">
    <source>
        <dbReference type="SAM" id="MobiDB-lite"/>
    </source>
</evidence>
<dbReference type="Gene3D" id="1.10.260.40">
    <property type="entry name" value="lambda repressor-like DNA-binding domains"/>
    <property type="match status" value="1"/>
</dbReference>
<reference evidence="3" key="2">
    <citation type="submission" date="2019-11" db="EMBL/GenBank/DDBJ databases">
        <title>Epiphytic Pseudomonas syringae from cherry orchards.</title>
        <authorList>
            <person name="Hulin M.T."/>
        </authorList>
    </citation>
    <scope>NUCLEOTIDE SEQUENCE</scope>
    <source>
        <strain evidence="3">PA-2-1F</strain>
    </source>
</reference>
<protein>
    <submittedName>
        <fullName evidence="3">Helix-turn-helix domain-containing protein</fullName>
    </submittedName>
</protein>
<evidence type="ECO:0000313" key="5">
    <source>
        <dbReference type="Proteomes" id="UP000181903"/>
    </source>
</evidence>
<evidence type="ECO:0000313" key="3">
    <source>
        <dbReference type="EMBL" id="MCF5654039.1"/>
    </source>
</evidence>
<dbReference type="Pfam" id="PF13560">
    <property type="entry name" value="HTH_31"/>
    <property type="match status" value="1"/>
</dbReference>
<dbReference type="RefSeq" id="WP_004372003.1">
    <property type="nucleotide sequence ID" value="NZ_CP142150.1"/>
</dbReference>
<dbReference type="Proteomes" id="UP000181903">
    <property type="component" value="Chromosome I"/>
</dbReference>